<protein>
    <submittedName>
        <fullName evidence="1">Uncharacterized protein</fullName>
    </submittedName>
</protein>
<accession>A0ABN6VH14</accession>
<sequence length="164" mass="17085">MANKSSFTAEQWDRIIQAPLLAGFAISAADPNGFIGALKEGMASAEALSAAKTDGGADELIQSVVDDLFTPEGRTSAREGVRKIIQGAALDDIKIRALEELRSTAKILDATAPLEARPFKNWLSHIARLVAEASAEGGFLGFGGEQVSASERATLSEIASALGA</sequence>
<dbReference type="EMBL" id="AP027142">
    <property type="protein sequence ID" value="BDV34451.1"/>
    <property type="molecule type" value="Genomic_DNA"/>
</dbReference>
<proteinExistence type="predicted"/>
<evidence type="ECO:0000313" key="2">
    <source>
        <dbReference type="Proteomes" id="UP001317629"/>
    </source>
</evidence>
<dbReference type="RefSeq" id="WP_281927631.1">
    <property type="nucleotide sequence ID" value="NZ_AP027142.1"/>
</dbReference>
<reference evidence="1 2" key="1">
    <citation type="journal article" date="2023" name="Int. J. Syst. Evol. Microbiol.">
        <title>Methylocystis iwaonis sp. nov., a type II methane-oxidizing bacterium from surface soil of a rice paddy field in Japan, and emended description of the genus Methylocystis (ex Whittenbury et al. 1970) Bowman et al. 1993.</title>
        <authorList>
            <person name="Kaise H."/>
            <person name="Sawadogo J.B."/>
            <person name="Alam M.S."/>
            <person name="Ueno C."/>
            <person name="Dianou D."/>
            <person name="Shinjo R."/>
            <person name="Asakawa S."/>
        </authorList>
    </citation>
    <scope>NUCLEOTIDE SEQUENCE [LARGE SCALE GENOMIC DNA]</scope>
    <source>
        <strain evidence="1 2">SS37A-Re</strain>
    </source>
</reference>
<dbReference type="Proteomes" id="UP001317629">
    <property type="component" value="Chromosome"/>
</dbReference>
<keyword evidence="2" id="KW-1185">Reference proteome</keyword>
<name>A0ABN6VH14_9HYPH</name>
<evidence type="ECO:0000313" key="1">
    <source>
        <dbReference type="EMBL" id="BDV34451.1"/>
    </source>
</evidence>
<organism evidence="1 2">
    <name type="scientific">Methylocystis iwaonis</name>
    <dbReference type="NCBI Taxonomy" id="2885079"/>
    <lineage>
        <taxon>Bacteria</taxon>
        <taxon>Pseudomonadati</taxon>
        <taxon>Pseudomonadota</taxon>
        <taxon>Alphaproteobacteria</taxon>
        <taxon>Hyphomicrobiales</taxon>
        <taxon>Methylocystaceae</taxon>
        <taxon>Methylocystis</taxon>
    </lineage>
</organism>
<gene>
    <name evidence="1" type="ORF">SS37A_19800</name>
</gene>